<proteinExistence type="predicted"/>
<evidence type="ECO:0000313" key="3">
    <source>
        <dbReference type="WormBase" id="CBG28086"/>
    </source>
</evidence>
<sequence>MPPFTNSNPGNMPNEAPVDEIRNIEMTQEQEAALSDAIARVRRIIHITVESQAADEVKLHILRKCTLINDIFDEILEADRRDFFEAEEPRYNALIQDLQDDFRMNII</sequence>
<reference evidence="1 2" key="2">
    <citation type="journal article" date="2011" name="PLoS Genet.">
        <title>Caenorhabditis briggsae recombinant inbred line genotypes reveal inter-strain incompatibility and the evolution of recombination.</title>
        <authorList>
            <person name="Ross J.A."/>
            <person name="Koboldt D.C."/>
            <person name="Staisch J.E."/>
            <person name="Chamberlin H.M."/>
            <person name="Gupta B.P."/>
            <person name="Miller R.D."/>
            <person name="Baird S.E."/>
            <person name="Haag E.S."/>
        </authorList>
    </citation>
    <scope>NUCLEOTIDE SEQUENCE [LARGE SCALE GENOMIC DNA]</scope>
    <source>
        <strain evidence="1 2">AF16</strain>
    </source>
</reference>
<gene>
    <name evidence="1 3" type="ORF">CBG28086</name>
    <name evidence="1" type="ORF">CBG_28086</name>
</gene>
<dbReference type="InParanoid" id="B6IGS5"/>
<dbReference type="EMBL" id="HE601041">
    <property type="protein sequence ID" value="CAR99105.1"/>
    <property type="molecule type" value="Genomic_DNA"/>
</dbReference>
<evidence type="ECO:0000313" key="2">
    <source>
        <dbReference type="Proteomes" id="UP000008549"/>
    </source>
</evidence>
<accession>B6IGS5</accession>
<dbReference type="KEGG" id="cbr:CBG_28086"/>
<dbReference type="GeneID" id="68919534"/>
<protein>
    <submittedName>
        <fullName evidence="1">Protein CBG28086</fullName>
    </submittedName>
</protein>
<keyword evidence="2" id="KW-1185">Reference proteome</keyword>
<dbReference type="AlphaFoldDB" id="B6IGS5"/>
<dbReference type="RefSeq" id="XP_045098672.1">
    <property type="nucleotide sequence ID" value="XM_045240596.1"/>
</dbReference>
<dbReference type="CTD" id="68919534"/>
<dbReference type="HOGENOM" id="CLU_2212307_0_0_1"/>
<dbReference type="WormBase" id="CBG28086">
    <property type="protein sequence ID" value="CBP30697"/>
    <property type="gene ID" value="WBGene00089500"/>
</dbReference>
<evidence type="ECO:0000313" key="1">
    <source>
        <dbReference type="EMBL" id="CAR99105.1"/>
    </source>
</evidence>
<name>B6IGS5_CAEBR</name>
<dbReference type="Proteomes" id="UP000008549">
    <property type="component" value="Unassembled WGS sequence"/>
</dbReference>
<dbReference type="FunCoup" id="B6IGS5">
    <property type="interactions" value="295"/>
</dbReference>
<reference evidence="1 2" key="1">
    <citation type="journal article" date="2003" name="PLoS Biol.">
        <title>The genome sequence of Caenorhabditis briggsae: a platform for comparative genomics.</title>
        <authorList>
            <person name="Stein L.D."/>
            <person name="Bao Z."/>
            <person name="Blasiar D."/>
            <person name="Blumenthal T."/>
            <person name="Brent M.R."/>
            <person name="Chen N."/>
            <person name="Chinwalla A."/>
            <person name="Clarke L."/>
            <person name="Clee C."/>
            <person name="Coghlan A."/>
            <person name="Coulson A."/>
            <person name="D'Eustachio P."/>
            <person name="Fitch D.H."/>
            <person name="Fulton L.A."/>
            <person name="Fulton R.E."/>
            <person name="Griffiths-Jones S."/>
            <person name="Harris T.W."/>
            <person name="Hillier L.W."/>
            <person name="Kamath R."/>
            <person name="Kuwabara P.E."/>
            <person name="Mardis E.R."/>
            <person name="Marra M.A."/>
            <person name="Miner T.L."/>
            <person name="Minx P."/>
            <person name="Mullikin J.C."/>
            <person name="Plumb R.W."/>
            <person name="Rogers J."/>
            <person name="Schein J.E."/>
            <person name="Sohrmann M."/>
            <person name="Spieth J."/>
            <person name="Stajich J.E."/>
            <person name="Wei C."/>
            <person name="Willey D."/>
            <person name="Wilson R.K."/>
            <person name="Durbin R."/>
            <person name="Waterston R.H."/>
        </authorList>
    </citation>
    <scope>NUCLEOTIDE SEQUENCE [LARGE SCALE GENOMIC DNA]</scope>
    <source>
        <strain evidence="1 2">AF16</strain>
    </source>
</reference>
<organism evidence="1 2">
    <name type="scientific">Caenorhabditis briggsae</name>
    <dbReference type="NCBI Taxonomy" id="6238"/>
    <lineage>
        <taxon>Eukaryota</taxon>
        <taxon>Metazoa</taxon>
        <taxon>Ecdysozoa</taxon>
        <taxon>Nematoda</taxon>
        <taxon>Chromadorea</taxon>
        <taxon>Rhabditida</taxon>
        <taxon>Rhabditina</taxon>
        <taxon>Rhabditomorpha</taxon>
        <taxon>Rhabditoidea</taxon>
        <taxon>Rhabditidae</taxon>
        <taxon>Peloderinae</taxon>
        <taxon>Caenorhabditis</taxon>
    </lineage>
</organism>